<evidence type="ECO:0000256" key="3">
    <source>
        <dbReference type="ARBA" id="ARBA00022737"/>
    </source>
</evidence>
<keyword evidence="2" id="KW-0507">mRNA processing</keyword>
<dbReference type="Proteomes" id="UP001286313">
    <property type="component" value="Unassembled WGS sequence"/>
</dbReference>
<dbReference type="GO" id="GO:0006397">
    <property type="term" value="P:mRNA processing"/>
    <property type="evidence" value="ECO:0007669"/>
    <property type="project" value="UniProtKB-KW"/>
</dbReference>
<comment type="subcellular location">
    <subcellularLocation>
        <location evidence="1">Nucleus</location>
    </subcellularLocation>
</comment>
<keyword evidence="4 7" id="KW-0694">RNA-binding</keyword>
<evidence type="ECO:0000256" key="7">
    <source>
        <dbReference type="PROSITE-ProRule" id="PRU00117"/>
    </source>
</evidence>
<feature type="compositionally biased region" description="Gly residues" evidence="8">
    <location>
        <begin position="387"/>
        <end position="422"/>
    </location>
</feature>
<dbReference type="Pfam" id="PF00013">
    <property type="entry name" value="KH_1"/>
    <property type="match status" value="3"/>
</dbReference>
<feature type="region of interest" description="Disordered" evidence="8">
    <location>
        <begin position="136"/>
        <end position="155"/>
    </location>
</feature>
<comment type="caution">
    <text evidence="10">The sequence shown here is derived from an EMBL/GenBank/DDBJ whole genome shotgun (WGS) entry which is preliminary data.</text>
</comment>
<dbReference type="CDD" id="cd22435">
    <property type="entry name" value="KH-I_NOVA_rpt1"/>
    <property type="match status" value="1"/>
</dbReference>
<keyword evidence="6" id="KW-0539">Nucleus</keyword>
<dbReference type="AlphaFoldDB" id="A0AAE1EPQ6"/>
<feature type="compositionally biased region" description="Polar residues" evidence="8">
    <location>
        <begin position="438"/>
        <end position="450"/>
    </location>
</feature>
<evidence type="ECO:0000256" key="2">
    <source>
        <dbReference type="ARBA" id="ARBA00022664"/>
    </source>
</evidence>
<keyword evidence="3" id="KW-0677">Repeat</keyword>
<feature type="domain" description="K Homology" evidence="9">
    <location>
        <begin position="532"/>
        <end position="605"/>
    </location>
</feature>
<feature type="compositionally biased region" description="Basic and acidic residues" evidence="8">
    <location>
        <begin position="479"/>
        <end position="496"/>
    </location>
</feature>
<evidence type="ECO:0000256" key="1">
    <source>
        <dbReference type="ARBA" id="ARBA00004123"/>
    </source>
</evidence>
<evidence type="ECO:0000313" key="11">
    <source>
        <dbReference type="Proteomes" id="UP001286313"/>
    </source>
</evidence>
<dbReference type="EMBL" id="JAWQEG010005105">
    <property type="protein sequence ID" value="KAK3859155.1"/>
    <property type="molecule type" value="Genomic_DNA"/>
</dbReference>
<dbReference type="GO" id="GO:0010468">
    <property type="term" value="P:regulation of gene expression"/>
    <property type="evidence" value="ECO:0007669"/>
    <property type="project" value="UniProtKB-ARBA"/>
</dbReference>
<keyword evidence="11" id="KW-1185">Reference proteome</keyword>
<evidence type="ECO:0000256" key="6">
    <source>
        <dbReference type="ARBA" id="ARBA00023242"/>
    </source>
</evidence>
<reference evidence="10" key="1">
    <citation type="submission" date="2023-10" db="EMBL/GenBank/DDBJ databases">
        <title>Genome assemblies of two species of porcelain crab, Petrolisthes cinctipes and Petrolisthes manimaculis (Anomura: Porcellanidae).</title>
        <authorList>
            <person name="Angst P."/>
        </authorList>
    </citation>
    <scope>NUCLEOTIDE SEQUENCE</scope>
    <source>
        <strain evidence="10">PB745_01</strain>
        <tissue evidence="10">Gill</tissue>
    </source>
</reference>
<accession>A0AAE1EPQ6</accession>
<dbReference type="InterPro" id="IPR047274">
    <property type="entry name" value="KH-I_NOVA_rpt3"/>
</dbReference>
<name>A0AAE1EPQ6_PETCI</name>
<evidence type="ECO:0000256" key="8">
    <source>
        <dbReference type="SAM" id="MobiDB-lite"/>
    </source>
</evidence>
<feature type="region of interest" description="Disordered" evidence="8">
    <location>
        <begin position="1"/>
        <end position="28"/>
    </location>
</feature>
<dbReference type="InterPro" id="IPR004087">
    <property type="entry name" value="KH_dom"/>
</dbReference>
<dbReference type="PANTHER" id="PTHR10288">
    <property type="entry name" value="KH DOMAIN CONTAINING RNA BINDING PROTEIN"/>
    <property type="match status" value="1"/>
</dbReference>
<dbReference type="GO" id="GO:0003723">
    <property type="term" value="F:RNA binding"/>
    <property type="evidence" value="ECO:0007669"/>
    <property type="project" value="UniProtKB-UniRule"/>
</dbReference>
<protein>
    <recommendedName>
        <fullName evidence="9">K Homology domain-containing protein</fullName>
    </recommendedName>
</protein>
<dbReference type="GO" id="GO:0005634">
    <property type="term" value="C:nucleus"/>
    <property type="evidence" value="ECO:0007669"/>
    <property type="project" value="UniProtKB-SubCell"/>
</dbReference>
<dbReference type="SMART" id="SM00322">
    <property type="entry name" value="KH"/>
    <property type="match status" value="3"/>
</dbReference>
<dbReference type="InterPro" id="IPR047276">
    <property type="entry name" value="KH-I_NOVA_rpt2"/>
</dbReference>
<feature type="compositionally biased region" description="Low complexity" evidence="8">
    <location>
        <begin position="423"/>
        <end position="437"/>
    </location>
</feature>
<evidence type="ECO:0000256" key="4">
    <source>
        <dbReference type="ARBA" id="ARBA00022884"/>
    </source>
</evidence>
<dbReference type="InterPro" id="IPR036612">
    <property type="entry name" value="KH_dom_type_1_sf"/>
</dbReference>
<dbReference type="PROSITE" id="PS50084">
    <property type="entry name" value="KH_TYPE_1"/>
    <property type="match status" value="3"/>
</dbReference>
<feature type="region of interest" description="Disordered" evidence="8">
    <location>
        <begin position="270"/>
        <end position="290"/>
    </location>
</feature>
<evidence type="ECO:0000256" key="5">
    <source>
        <dbReference type="ARBA" id="ARBA00023187"/>
    </source>
</evidence>
<dbReference type="GO" id="GO:0008380">
    <property type="term" value="P:RNA splicing"/>
    <property type="evidence" value="ECO:0007669"/>
    <property type="project" value="UniProtKB-KW"/>
</dbReference>
<feature type="domain" description="K Homology" evidence="9">
    <location>
        <begin position="173"/>
        <end position="246"/>
    </location>
</feature>
<evidence type="ECO:0000313" key="10">
    <source>
        <dbReference type="EMBL" id="KAK3859155.1"/>
    </source>
</evidence>
<gene>
    <name evidence="10" type="ORF">Pcinc_034701</name>
</gene>
<dbReference type="CDD" id="cd09031">
    <property type="entry name" value="KH-I_NOVA_rpt3"/>
    <property type="match status" value="1"/>
</dbReference>
<feature type="domain" description="K Homology" evidence="9">
    <location>
        <begin position="46"/>
        <end position="119"/>
    </location>
</feature>
<dbReference type="Gene3D" id="3.30.1370.10">
    <property type="entry name" value="K Homology domain, type 1"/>
    <property type="match status" value="3"/>
</dbReference>
<proteinExistence type="predicted"/>
<organism evidence="10 11">
    <name type="scientific">Petrolisthes cinctipes</name>
    <name type="common">Flat porcelain crab</name>
    <dbReference type="NCBI Taxonomy" id="88211"/>
    <lineage>
        <taxon>Eukaryota</taxon>
        <taxon>Metazoa</taxon>
        <taxon>Ecdysozoa</taxon>
        <taxon>Arthropoda</taxon>
        <taxon>Crustacea</taxon>
        <taxon>Multicrustacea</taxon>
        <taxon>Malacostraca</taxon>
        <taxon>Eumalacostraca</taxon>
        <taxon>Eucarida</taxon>
        <taxon>Decapoda</taxon>
        <taxon>Pleocyemata</taxon>
        <taxon>Anomura</taxon>
        <taxon>Galatheoidea</taxon>
        <taxon>Porcellanidae</taxon>
        <taxon>Petrolisthes</taxon>
    </lineage>
</organism>
<dbReference type="SUPFAM" id="SSF54791">
    <property type="entry name" value="Eukaryotic type KH-domain (KH-domain type I)"/>
    <property type="match status" value="3"/>
</dbReference>
<dbReference type="CDD" id="cd22436">
    <property type="entry name" value="KH-I_NOVA_rpt2"/>
    <property type="match status" value="1"/>
</dbReference>
<feature type="compositionally biased region" description="Gly residues" evidence="8">
    <location>
        <begin position="280"/>
        <end position="290"/>
    </location>
</feature>
<dbReference type="InterPro" id="IPR004088">
    <property type="entry name" value="KH_dom_type_1"/>
</dbReference>
<keyword evidence="5" id="KW-0508">mRNA splicing</keyword>
<dbReference type="InterPro" id="IPR047275">
    <property type="entry name" value="KH-I_NOVA_rpt1"/>
</dbReference>
<sequence length="622" mass="64084">MASESKMEECIPSPGTPDSRKRPLDIDSDDAMSKRSHYIPDMQSEGTYHLKILVPSVAAGAIIGKGGETIAQLQKDTTARVKMSKANDFYPGTTERVCLITGNVDAICTVLSFIMEKIKEKPDPNAKPAIDFDSKMTAEREKQEKPDPNAKPAIDFDSKMTAEREKQISRSAHSLQVKILVPNSTAGMIIGKGGTYIKQIKEESGAYVQISQKAKDQSLAERCITVISNDVENSKNACLMILAKIVEDPQSGTCLNVSYADITGPVANPNPTGSPFANSPGGGIGGGQGMQNGSLGAMNNPLSAVSGLGNLLGGGVNLTLNLSSAYPSGGAGNPVVTAQLLEHVRSILRNSGFTDQSNAEVCQAINTLINYGIIGLGLGLGNPSGGGHQGGGGGGHGGGGGGGQGGGGGGQGGPQGPGGMGGNNPMLGNMNNSNNPNDSYHGSSMSNGNNGPFGPIGTTVASGLNLGQGLGGPTSPQRQVDRFKSEPPFDPFRRQSSEMGGNLPLNSNSFGLGTPLRKSPSPGELPPGAPDGSKKVEVEVGEHIVGAIIGPGGKSLVEIQHISGTTIQISKKGNYAPGTRNRIVTITGLPSGISTAQFLIEQRISEEEGKRARQNAIMGVMP</sequence>
<feature type="region of interest" description="Disordered" evidence="8">
    <location>
        <begin position="387"/>
        <end position="534"/>
    </location>
</feature>
<evidence type="ECO:0000259" key="9">
    <source>
        <dbReference type="SMART" id="SM00322"/>
    </source>
</evidence>